<evidence type="ECO:0000313" key="24">
    <source>
        <dbReference type="Proteomes" id="UP000178065"/>
    </source>
</evidence>
<evidence type="ECO:0000256" key="19">
    <source>
        <dbReference type="ARBA" id="ARBA00048894"/>
    </source>
</evidence>
<dbReference type="PANTHER" id="PTHR43758">
    <property type="entry name" value="7,8-DIHYDRO-8-OXOGUANINE TRIPHOSPHATASE"/>
    <property type="match status" value="1"/>
</dbReference>
<evidence type="ECO:0000256" key="9">
    <source>
        <dbReference type="ARBA" id="ARBA00024486"/>
    </source>
</evidence>
<dbReference type="InterPro" id="IPR020084">
    <property type="entry name" value="NUDIX_hydrolase_CS"/>
</dbReference>
<dbReference type="GO" id="GO:0046872">
    <property type="term" value="F:metal ion binding"/>
    <property type="evidence" value="ECO:0007669"/>
    <property type="project" value="UniProtKB-KW"/>
</dbReference>
<evidence type="ECO:0000256" key="17">
    <source>
        <dbReference type="ARBA" id="ARBA00032071"/>
    </source>
</evidence>
<dbReference type="SUPFAM" id="SSF55811">
    <property type="entry name" value="Nudix"/>
    <property type="match status" value="1"/>
</dbReference>
<dbReference type="Gene3D" id="3.90.79.10">
    <property type="entry name" value="Nucleoside Triphosphate Pyrophosphohydrolase"/>
    <property type="match status" value="1"/>
</dbReference>
<protein>
    <recommendedName>
        <fullName evidence="12">Oxidized purine nucleoside triphosphate hydrolase</fullName>
        <ecNumber evidence="11">3.6.1.56</ecNumber>
    </recommendedName>
    <alternativeName>
        <fullName evidence="16">2-hydroxy-dATP diphosphatase</fullName>
    </alternativeName>
    <alternativeName>
        <fullName evidence="15">7,8-dihydro-8-oxoguanine triphosphatase</fullName>
    </alternativeName>
    <alternativeName>
        <fullName evidence="14">8-oxo-dGTPase</fullName>
    </alternativeName>
    <alternativeName>
        <fullName evidence="17">Methylated purine nucleoside triphosphate hydrolase</fullName>
    </alternativeName>
    <alternativeName>
        <fullName evidence="13">Nucleoside diphosphate-linked moiety X motif 1</fullName>
    </alternativeName>
</protein>
<comment type="catalytic activity">
    <reaction evidence="20">
        <text>N(6)-methyl-dATP + H2O = N(6)-methyl-dAMP + diphosphate + H(+)</text>
        <dbReference type="Rhea" id="RHEA:67604"/>
        <dbReference type="ChEBI" id="CHEBI:15377"/>
        <dbReference type="ChEBI" id="CHEBI:15378"/>
        <dbReference type="ChEBI" id="CHEBI:33019"/>
        <dbReference type="ChEBI" id="CHEBI:169976"/>
        <dbReference type="ChEBI" id="CHEBI:172872"/>
    </reaction>
    <physiologicalReaction direction="left-to-right" evidence="20">
        <dbReference type="Rhea" id="RHEA:67605"/>
    </physiologicalReaction>
</comment>
<dbReference type="CDD" id="cd03427">
    <property type="entry name" value="NUDIX_MTH1_Nudt1"/>
    <property type="match status" value="1"/>
</dbReference>
<evidence type="ECO:0000256" key="20">
    <source>
        <dbReference type="ARBA" id="ARBA00049032"/>
    </source>
</evidence>
<evidence type="ECO:0000256" key="8">
    <source>
        <dbReference type="ARBA" id="ARBA00024459"/>
    </source>
</evidence>
<evidence type="ECO:0000313" key="23">
    <source>
        <dbReference type="EMBL" id="OHA65156.1"/>
    </source>
</evidence>
<reference evidence="23 24" key="1">
    <citation type="journal article" date="2016" name="Nat. Commun.">
        <title>Thousands of microbial genomes shed light on interconnected biogeochemical processes in an aquifer system.</title>
        <authorList>
            <person name="Anantharaman K."/>
            <person name="Brown C.T."/>
            <person name="Hug L.A."/>
            <person name="Sharon I."/>
            <person name="Castelle C.J."/>
            <person name="Probst A.J."/>
            <person name="Thomas B.C."/>
            <person name="Singh A."/>
            <person name="Wilkins M.J."/>
            <person name="Karaoz U."/>
            <person name="Brodie E.L."/>
            <person name="Williams K.H."/>
            <person name="Hubbard S.S."/>
            <person name="Banfield J.F."/>
        </authorList>
    </citation>
    <scope>NUCLEOTIDE SEQUENCE [LARGE SCALE GENOMIC DNA]</scope>
</reference>
<keyword evidence="5" id="KW-0378">Hydrolase</keyword>
<evidence type="ECO:0000256" key="3">
    <source>
        <dbReference type="ARBA" id="ARBA00011245"/>
    </source>
</evidence>
<comment type="similarity">
    <text evidence="2">Belongs to the Nudix hydrolase family.</text>
</comment>
<evidence type="ECO:0000256" key="14">
    <source>
        <dbReference type="ARBA" id="ARBA00030634"/>
    </source>
</evidence>
<dbReference type="EC" id="3.6.1.56" evidence="11"/>
<comment type="catalytic activity">
    <reaction evidence="10">
        <text>2-oxo-ATP + H2O = 2-oxo-AMP + diphosphate + H(+)</text>
        <dbReference type="Rhea" id="RHEA:67392"/>
        <dbReference type="ChEBI" id="CHEBI:15377"/>
        <dbReference type="ChEBI" id="CHEBI:15378"/>
        <dbReference type="ChEBI" id="CHEBI:33019"/>
        <dbReference type="ChEBI" id="CHEBI:71395"/>
        <dbReference type="ChEBI" id="CHEBI:172878"/>
    </reaction>
    <physiologicalReaction direction="left-to-right" evidence="10">
        <dbReference type="Rhea" id="RHEA:67393"/>
    </physiologicalReaction>
</comment>
<evidence type="ECO:0000256" key="5">
    <source>
        <dbReference type="ARBA" id="ARBA00022801"/>
    </source>
</evidence>
<comment type="function">
    <text evidence="21">Oxidized purine nucleoside triphosphate hydrolase which is a prominent sanitizer of the oxidized nucleotide pool. Catalyzes the hydrolysis of 2-oxo-dATP (2-hydroxy-dATP) into 2-oxo-dAMP. Also has a significant hydrolase activity toward 2-oxo-ATP, 8-oxo-dGTP and 8-oxo-dATP. Through the hydrolysis of oxidized purine nucleoside triphosphates, prevents their incorporation into DNA and the subsequent transversions A:T to C:G and G:C to T:A. Also catalyzes the hydrolysis of methylated purine nucleoside triphosphate preventing their integration into DNA. Through this antimutagenic activity protects cells from oxidative stress.</text>
</comment>
<comment type="caution">
    <text evidence="23">The sequence shown here is derived from an EMBL/GenBank/DDBJ whole genome shotgun (WGS) entry which is preliminary data.</text>
</comment>
<comment type="catalytic activity">
    <reaction evidence="9">
        <text>8-oxo-dGTP + H2O = 8-oxo-dGMP + diphosphate + H(+)</text>
        <dbReference type="Rhea" id="RHEA:31575"/>
        <dbReference type="ChEBI" id="CHEBI:15377"/>
        <dbReference type="ChEBI" id="CHEBI:15378"/>
        <dbReference type="ChEBI" id="CHEBI:33019"/>
        <dbReference type="ChEBI" id="CHEBI:63224"/>
        <dbReference type="ChEBI" id="CHEBI:77896"/>
    </reaction>
    <physiologicalReaction direction="left-to-right" evidence="9">
        <dbReference type="Rhea" id="RHEA:31576"/>
    </physiologicalReaction>
</comment>
<dbReference type="EMBL" id="MHTT01000017">
    <property type="protein sequence ID" value="OHA65156.1"/>
    <property type="molecule type" value="Genomic_DNA"/>
</dbReference>
<dbReference type="GO" id="GO:0042262">
    <property type="term" value="P:DNA protection"/>
    <property type="evidence" value="ECO:0007669"/>
    <property type="project" value="InterPro"/>
</dbReference>
<evidence type="ECO:0000256" key="1">
    <source>
        <dbReference type="ARBA" id="ARBA00001946"/>
    </source>
</evidence>
<evidence type="ECO:0000256" key="10">
    <source>
        <dbReference type="ARBA" id="ARBA00024596"/>
    </source>
</evidence>
<organism evidence="23 24">
    <name type="scientific">Candidatus Wildermuthbacteria bacterium RIFCSPHIGHO2_01_FULL_49_22b</name>
    <dbReference type="NCBI Taxonomy" id="1802448"/>
    <lineage>
        <taxon>Bacteria</taxon>
        <taxon>Candidatus Wildermuthiibacteriota</taxon>
    </lineage>
</organism>
<comment type="catalytic activity">
    <reaction evidence="19">
        <text>O(6)-methyl-dGTP + H2O = O(6)-methyl-dGMP + diphosphate + H(+)</text>
        <dbReference type="Rhea" id="RHEA:67600"/>
        <dbReference type="ChEBI" id="CHEBI:15377"/>
        <dbReference type="ChEBI" id="CHEBI:15378"/>
        <dbReference type="ChEBI" id="CHEBI:33019"/>
        <dbReference type="ChEBI" id="CHEBI:169974"/>
        <dbReference type="ChEBI" id="CHEBI:169975"/>
    </reaction>
    <physiologicalReaction direction="left-to-right" evidence="19">
        <dbReference type="Rhea" id="RHEA:67601"/>
    </physiologicalReaction>
</comment>
<evidence type="ECO:0000256" key="11">
    <source>
        <dbReference type="ARBA" id="ARBA00026103"/>
    </source>
</evidence>
<dbReference type="PRINTS" id="PR01403">
    <property type="entry name" value="8OXTPHPHTASE"/>
</dbReference>
<comment type="subunit">
    <text evidence="3">Monomer.</text>
</comment>
<dbReference type="AlphaFoldDB" id="A0A1G2QX52"/>
<proteinExistence type="inferred from homology"/>
<keyword evidence="4" id="KW-0479">Metal-binding</keyword>
<evidence type="ECO:0000256" key="13">
    <source>
        <dbReference type="ARBA" id="ARBA00029673"/>
    </source>
</evidence>
<accession>A0A1G2QX52</accession>
<dbReference type="GO" id="GO:0005737">
    <property type="term" value="C:cytoplasm"/>
    <property type="evidence" value="ECO:0007669"/>
    <property type="project" value="TreeGrafter"/>
</dbReference>
<evidence type="ECO:0000256" key="15">
    <source>
        <dbReference type="ARBA" id="ARBA00030682"/>
    </source>
</evidence>
<dbReference type="PROSITE" id="PS51462">
    <property type="entry name" value="NUDIX"/>
    <property type="match status" value="1"/>
</dbReference>
<evidence type="ECO:0000256" key="2">
    <source>
        <dbReference type="ARBA" id="ARBA00005582"/>
    </source>
</evidence>
<evidence type="ECO:0000256" key="21">
    <source>
        <dbReference type="ARBA" id="ARBA00053094"/>
    </source>
</evidence>
<dbReference type="STRING" id="1802448.A2672_03135"/>
<name>A0A1G2QX52_9BACT</name>
<comment type="catalytic activity">
    <reaction evidence="18">
        <text>N(6)-methyl-ATP + H2O = N(6)-methyl-AMP + diphosphate + H(+)</text>
        <dbReference type="Rhea" id="RHEA:67608"/>
        <dbReference type="ChEBI" id="CHEBI:15377"/>
        <dbReference type="ChEBI" id="CHEBI:15378"/>
        <dbReference type="ChEBI" id="CHEBI:33019"/>
        <dbReference type="ChEBI" id="CHEBI:144842"/>
        <dbReference type="ChEBI" id="CHEBI:172873"/>
    </reaction>
    <physiologicalReaction direction="left-to-right" evidence="18">
        <dbReference type="Rhea" id="RHEA:67609"/>
    </physiologicalReaction>
</comment>
<evidence type="ECO:0000256" key="6">
    <source>
        <dbReference type="ARBA" id="ARBA00022842"/>
    </source>
</evidence>
<evidence type="ECO:0000256" key="18">
    <source>
        <dbReference type="ARBA" id="ARBA00048002"/>
    </source>
</evidence>
<evidence type="ECO:0000256" key="16">
    <source>
        <dbReference type="ARBA" id="ARBA00031927"/>
    </source>
</evidence>
<keyword evidence="6" id="KW-0460">Magnesium</keyword>
<dbReference type="PANTHER" id="PTHR43758:SF2">
    <property type="entry name" value="OXIDIZED PURINE NUCLEOSIDE TRIPHOSPHATE HYDROLASE"/>
    <property type="match status" value="1"/>
</dbReference>
<dbReference type="Pfam" id="PF00293">
    <property type="entry name" value="NUDIX"/>
    <property type="match status" value="1"/>
</dbReference>
<dbReference type="PROSITE" id="PS00893">
    <property type="entry name" value="NUDIX_BOX"/>
    <property type="match status" value="1"/>
</dbReference>
<comment type="catalytic activity">
    <reaction evidence="8">
        <text>2-oxo-dATP + H2O = 2-oxo-dAMP + diphosphate + H(+)</text>
        <dbReference type="Rhea" id="RHEA:31583"/>
        <dbReference type="ChEBI" id="CHEBI:15377"/>
        <dbReference type="ChEBI" id="CHEBI:15378"/>
        <dbReference type="ChEBI" id="CHEBI:33019"/>
        <dbReference type="ChEBI" id="CHEBI:63212"/>
        <dbReference type="ChEBI" id="CHEBI:77897"/>
        <dbReference type="EC" id="3.6.1.56"/>
    </reaction>
    <physiologicalReaction direction="left-to-right" evidence="8">
        <dbReference type="Rhea" id="RHEA:31584"/>
    </physiologicalReaction>
</comment>
<evidence type="ECO:0000256" key="7">
    <source>
        <dbReference type="ARBA" id="ARBA00024448"/>
    </source>
</evidence>
<evidence type="ECO:0000256" key="4">
    <source>
        <dbReference type="ARBA" id="ARBA00022723"/>
    </source>
</evidence>
<evidence type="ECO:0000256" key="12">
    <source>
        <dbReference type="ARBA" id="ARBA00026218"/>
    </source>
</evidence>
<dbReference type="GO" id="GO:0008413">
    <property type="term" value="F:8-oxo-7,8-dihydroguanosine triphosphate pyrophosphatase activity"/>
    <property type="evidence" value="ECO:0007669"/>
    <property type="project" value="InterPro"/>
</dbReference>
<comment type="catalytic activity">
    <reaction evidence="7">
        <text>8-oxo-dATP + H2O = 8-oxo-dAMP + diphosphate + H(+)</text>
        <dbReference type="Rhea" id="RHEA:65396"/>
        <dbReference type="ChEBI" id="CHEBI:15377"/>
        <dbReference type="ChEBI" id="CHEBI:15378"/>
        <dbReference type="ChEBI" id="CHEBI:33019"/>
        <dbReference type="ChEBI" id="CHEBI:71361"/>
        <dbReference type="ChEBI" id="CHEBI:172871"/>
    </reaction>
    <physiologicalReaction direction="left-to-right" evidence="7">
        <dbReference type="Rhea" id="RHEA:65397"/>
    </physiologicalReaction>
</comment>
<dbReference type="GO" id="GO:0008828">
    <property type="term" value="F:dATP diphosphatase activity"/>
    <property type="evidence" value="ECO:0007669"/>
    <property type="project" value="UniProtKB-EC"/>
</dbReference>
<dbReference type="InterPro" id="IPR000086">
    <property type="entry name" value="NUDIX_hydrolase_dom"/>
</dbReference>
<sequence>MAQKKKIFTLCIVHQEGKVLLGMKKRGFGKDRWNGFGGKVQEQESIEEAMFRELKEEAGITPLSFEKRALLEFHFQGKPEYLEVHVFHTSSFAGEPAETEEMKPQWFSQKDIPFEDMWPDDKHWFPLFLQGKKFKGVFLFQDKNIIRDHTLKEVDSL</sequence>
<dbReference type="InterPro" id="IPR003563">
    <property type="entry name" value="8ODP"/>
</dbReference>
<feature type="domain" description="Nudix hydrolase" evidence="22">
    <location>
        <begin position="3"/>
        <end position="133"/>
    </location>
</feature>
<evidence type="ECO:0000259" key="22">
    <source>
        <dbReference type="PROSITE" id="PS51462"/>
    </source>
</evidence>
<dbReference type="Proteomes" id="UP000178065">
    <property type="component" value="Unassembled WGS sequence"/>
</dbReference>
<gene>
    <name evidence="23" type="ORF">A2672_03135</name>
</gene>
<comment type="cofactor">
    <cofactor evidence="1">
        <name>Mg(2+)</name>
        <dbReference type="ChEBI" id="CHEBI:18420"/>
    </cofactor>
</comment>
<dbReference type="InterPro" id="IPR015797">
    <property type="entry name" value="NUDIX_hydrolase-like_dom_sf"/>
</dbReference>